<keyword evidence="6 10" id="KW-0472">Membrane</keyword>
<keyword evidence="4" id="KW-0735">Signal-anchor</keyword>
<protein>
    <submittedName>
        <fullName evidence="12">Beta-glucan synthesis-associated</fullName>
    </submittedName>
</protein>
<evidence type="ECO:0000313" key="12">
    <source>
        <dbReference type="EMBL" id="OCB84573.1"/>
    </source>
</evidence>
<dbReference type="GO" id="GO:0006078">
    <property type="term" value="P:(1-&gt;6)-beta-D-glucan biosynthetic process"/>
    <property type="evidence" value="ECO:0007669"/>
    <property type="project" value="TreeGrafter"/>
</dbReference>
<sequence length="640" mass="70209">MSQSHRFLSDGSLGSRASNGTSTPSRFTPSIGSSASLLPRHNIGQALAPVYMDPTSRADRRSAGSDKGLLDGQYYSDTPYGDRKRLGSMSHVSDKHVFGAPVPPMATIQYSFSADPTQWGANLSPDLVEDDDYLHNPDARTKQKGDSFVFTRRGLENVGCLFILVAGLIGLFAGYPIVSHFTSDSLSTLGGFNIGGINASGQIASIGNFGLIDNDTPKEAYTKTSWYDGTEMELVFSDEFNTEGRSFYAGDDPYWEASDMHYWSTSDLEWFDPQAITTVNGALQITMSRKETHDLQYQSGQLTTWNKFCFTGGYMEVNVSLPGVTNVIGFWPSVWTMGNLGRAGYGATLEGTWPYTYDACDVGTAPNQTINGEPYLATVDGDQQNNGVLSFLPGQRLSRCTCPGESHPGPIHSDGTYVGRSAPEIDIFEAQITDGIGQVSQSAQWAPFNYAYEWFNTSSNMIIADTSISELNSYTGGVYQQASSVVTSTDQKCYSGGSGCFSIYGFEYQPGFDDAYITWISDNKQAWTAMAAGFAADDRVNISARPVSQEPMYIIMQFGMSYNFAEVDLENLPFPSTMLVDYVRVYQKKDQKNIGCDPEDFPTASYINTYIEAYTNPNLTTWEDDFGQPFPKNSLVDGCD</sequence>
<evidence type="ECO:0000313" key="13">
    <source>
        <dbReference type="Proteomes" id="UP000757232"/>
    </source>
</evidence>
<proteinExistence type="inferred from homology"/>
<dbReference type="PANTHER" id="PTHR31361">
    <property type="entry name" value="BETA-GLUCAN SYNTHESIS-ASSOCIATED PROTEIN KRE6-RELATED"/>
    <property type="match status" value="1"/>
</dbReference>
<comment type="similarity">
    <text evidence="2">Belongs to the SKN1/KRE6 family.</text>
</comment>
<evidence type="ECO:0000256" key="8">
    <source>
        <dbReference type="ARBA" id="ARBA00023316"/>
    </source>
</evidence>
<keyword evidence="8" id="KW-0961">Cell wall biogenesis/degradation</keyword>
<dbReference type="EMBL" id="LNZH02000215">
    <property type="protein sequence ID" value="OCB84573.1"/>
    <property type="molecule type" value="Genomic_DNA"/>
</dbReference>
<gene>
    <name evidence="12" type="ORF">A7U60_g8559</name>
</gene>
<name>A0A9Q5N4Q4_SANBA</name>
<evidence type="ECO:0000256" key="2">
    <source>
        <dbReference type="ARBA" id="ARBA00010962"/>
    </source>
</evidence>
<evidence type="ECO:0000256" key="3">
    <source>
        <dbReference type="ARBA" id="ARBA00022692"/>
    </source>
</evidence>
<keyword evidence="3 10" id="KW-0812">Transmembrane</keyword>
<dbReference type="Gene3D" id="2.60.120.200">
    <property type="match status" value="2"/>
</dbReference>
<evidence type="ECO:0000256" key="6">
    <source>
        <dbReference type="ARBA" id="ARBA00023136"/>
    </source>
</evidence>
<evidence type="ECO:0000259" key="11">
    <source>
        <dbReference type="PROSITE" id="PS51762"/>
    </source>
</evidence>
<organism evidence="12 13">
    <name type="scientific">Sanghuangporus baumii</name>
    <name type="common">Phellinus baumii</name>
    <dbReference type="NCBI Taxonomy" id="108892"/>
    <lineage>
        <taxon>Eukaryota</taxon>
        <taxon>Fungi</taxon>
        <taxon>Dikarya</taxon>
        <taxon>Basidiomycota</taxon>
        <taxon>Agaricomycotina</taxon>
        <taxon>Agaricomycetes</taxon>
        <taxon>Hymenochaetales</taxon>
        <taxon>Hymenochaetaceae</taxon>
        <taxon>Sanghuangporus</taxon>
    </lineage>
</organism>
<reference evidence="12" key="1">
    <citation type="submission" date="2016-06" db="EMBL/GenBank/DDBJ databases">
        <title>Draft Genome sequence of the fungus Inonotus baumii.</title>
        <authorList>
            <person name="Zhu H."/>
            <person name="Lin W."/>
        </authorList>
    </citation>
    <scope>NUCLEOTIDE SEQUENCE</scope>
    <source>
        <strain evidence="12">821</strain>
    </source>
</reference>
<dbReference type="CDD" id="cd02180">
    <property type="entry name" value="GH16_fungal_KRE6_glucanase"/>
    <property type="match status" value="1"/>
</dbReference>
<feature type="domain" description="GH16" evidence="11">
    <location>
        <begin position="224"/>
        <end position="591"/>
    </location>
</feature>
<comment type="subcellular location">
    <subcellularLocation>
        <location evidence="1">Membrane</location>
        <topology evidence="1">Single-pass type II membrane protein</topology>
    </subcellularLocation>
</comment>
<dbReference type="FunFam" id="2.60.120.200:FF:000135">
    <property type="entry name" value="Related to KRE6-glucan synthase subunit"/>
    <property type="match status" value="1"/>
</dbReference>
<dbReference type="PANTHER" id="PTHR31361:SF1">
    <property type="entry name" value="BETA-GLUCAN SYNTHESIS-ASSOCIATED PROTEIN KRE6-RELATED"/>
    <property type="match status" value="1"/>
</dbReference>
<evidence type="ECO:0000256" key="1">
    <source>
        <dbReference type="ARBA" id="ARBA00004606"/>
    </source>
</evidence>
<dbReference type="Pfam" id="PF03935">
    <property type="entry name" value="SKN1_KRE6_Sbg1"/>
    <property type="match status" value="1"/>
</dbReference>
<dbReference type="AlphaFoldDB" id="A0A9Q5N4Q4"/>
<feature type="compositionally biased region" description="Polar residues" evidence="9">
    <location>
        <begin position="15"/>
        <end position="36"/>
    </location>
</feature>
<dbReference type="SUPFAM" id="SSF49899">
    <property type="entry name" value="Concanavalin A-like lectins/glucanases"/>
    <property type="match status" value="1"/>
</dbReference>
<dbReference type="GO" id="GO:0015926">
    <property type="term" value="F:glucosidase activity"/>
    <property type="evidence" value="ECO:0007669"/>
    <property type="project" value="TreeGrafter"/>
</dbReference>
<keyword evidence="13" id="KW-1185">Reference proteome</keyword>
<evidence type="ECO:0000256" key="4">
    <source>
        <dbReference type="ARBA" id="ARBA00022968"/>
    </source>
</evidence>
<evidence type="ECO:0000256" key="9">
    <source>
        <dbReference type="SAM" id="MobiDB-lite"/>
    </source>
</evidence>
<dbReference type="InterPro" id="IPR005629">
    <property type="entry name" value="Skn1/Kre6/Sbg1"/>
</dbReference>
<dbReference type="InterPro" id="IPR000757">
    <property type="entry name" value="Beta-glucanase-like"/>
</dbReference>
<dbReference type="PROSITE" id="PS51762">
    <property type="entry name" value="GH16_2"/>
    <property type="match status" value="1"/>
</dbReference>
<dbReference type="GO" id="GO:0005789">
    <property type="term" value="C:endoplasmic reticulum membrane"/>
    <property type="evidence" value="ECO:0007669"/>
    <property type="project" value="TreeGrafter"/>
</dbReference>
<dbReference type="InterPro" id="IPR013320">
    <property type="entry name" value="ConA-like_dom_sf"/>
</dbReference>
<dbReference type="Proteomes" id="UP000757232">
    <property type="component" value="Unassembled WGS sequence"/>
</dbReference>
<dbReference type="OrthoDB" id="412647at2759"/>
<evidence type="ECO:0000256" key="7">
    <source>
        <dbReference type="ARBA" id="ARBA00023180"/>
    </source>
</evidence>
<dbReference type="GO" id="GO:0031505">
    <property type="term" value="P:fungal-type cell wall organization"/>
    <property type="evidence" value="ECO:0007669"/>
    <property type="project" value="TreeGrafter"/>
</dbReference>
<keyword evidence="5 10" id="KW-1133">Transmembrane helix</keyword>
<dbReference type="FunFam" id="2.60.120.200:FF:000259">
    <property type="entry name" value="Chromosome 9, whole genome shotgun sequence"/>
    <property type="match status" value="1"/>
</dbReference>
<feature type="region of interest" description="Disordered" evidence="9">
    <location>
        <begin position="50"/>
        <end position="76"/>
    </location>
</feature>
<evidence type="ECO:0000256" key="10">
    <source>
        <dbReference type="SAM" id="Phobius"/>
    </source>
</evidence>
<keyword evidence="7" id="KW-0325">Glycoprotein</keyword>
<feature type="region of interest" description="Disordered" evidence="9">
    <location>
        <begin position="1"/>
        <end position="38"/>
    </location>
</feature>
<feature type="transmembrane region" description="Helical" evidence="10">
    <location>
        <begin position="158"/>
        <end position="178"/>
    </location>
</feature>
<evidence type="ECO:0000256" key="5">
    <source>
        <dbReference type="ARBA" id="ARBA00022989"/>
    </source>
</evidence>
<comment type="caution">
    <text evidence="12">The sequence shown here is derived from an EMBL/GenBank/DDBJ whole genome shotgun (WGS) entry which is preliminary data.</text>
</comment>
<dbReference type="GO" id="GO:0005886">
    <property type="term" value="C:plasma membrane"/>
    <property type="evidence" value="ECO:0007669"/>
    <property type="project" value="TreeGrafter"/>
</dbReference>
<accession>A0A9Q5N4Q4</accession>